<keyword evidence="1" id="KW-1133">Transmembrane helix</keyword>
<dbReference type="AlphaFoldDB" id="A0A1E5UEQ8"/>
<keyword evidence="3" id="KW-1185">Reference proteome</keyword>
<dbReference type="STRING" id="237258.SAMN04489756_101168"/>
<dbReference type="RefSeq" id="WP_124878665.1">
    <property type="nucleotide sequence ID" value="NZ_CP034157.1"/>
</dbReference>
<keyword evidence="2" id="KW-0449">Lipoprotein</keyword>
<dbReference type="PROSITE" id="PS51257">
    <property type="entry name" value="PROKAR_LIPOPROTEIN"/>
    <property type="match status" value="1"/>
</dbReference>
<name>A0A1E5UEQ8_9FLAO</name>
<dbReference type="Gene3D" id="2.40.50.120">
    <property type="match status" value="1"/>
</dbReference>
<dbReference type="InterPro" id="IPR008993">
    <property type="entry name" value="TIMP-like_OB-fold"/>
</dbReference>
<dbReference type="Proteomes" id="UP000095601">
    <property type="component" value="Unassembled WGS sequence"/>
</dbReference>
<keyword evidence="1" id="KW-0812">Transmembrane</keyword>
<evidence type="ECO:0000313" key="2">
    <source>
        <dbReference type="EMBL" id="OEL11409.1"/>
    </source>
</evidence>
<dbReference type="OrthoDB" id="1260598at2"/>
<reference evidence="2 3" key="1">
    <citation type="submission" date="2016-09" db="EMBL/GenBank/DDBJ databases">
        <authorList>
            <person name="Capua I."/>
            <person name="De Benedictis P."/>
            <person name="Joannis T."/>
            <person name="Lombin L.H."/>
            <person name="Cattoli G."/>
        </authorList>
    </citation>
    <scope>NUCLEOTIDE SEQUENCE [LARGE SCALE GENOMIC DNA]</scope>
    <source>
        <strain evidence="2 3">NRS-1</strain>
    </source>
</reference>
<proteinExistence type="predicted"/>
<keyword evidence="1" id="KW-0472">Membrane</keyword>
<gene>
    <name evidence="2" type="ORF">BHF72_2279</name>
</gene>
<comment type="caution">
    <text evidence="2">The sequence shown here is derived from an EMBL/GenBank/DDBJ whole genome shotgun (WGS) entry which is preliminary data.</text>
</comment>
<dbReference type="EMBL" id="MKGI01000043">
    <property type="protein sequence ID" value="OEL11409.1"/>
    <property type="molecule type" value="Genomic_DNA"/>
</dbReference>
<accession>A0A1E5UEQ8</accession>
<protein>
    <submittedName>
        <fullName evidence="2">Putative lipoprotein</fullName>
    </submittedName>
</protein>
<dbReference type="SUPFAM" id="SSF50242">
    <property type="entry name" value="TIMP-like"/>
    <property type="match status" value="1"/>
</dbReference>
<sequence>MKTIIKIFSLCFIMTSISIFGCKCEDLDIKQSFKYAEIVFIGKINDIKKVPSGFKTLQNQLSNVRIGKIYKLDYYDGLYLENTSATIFSSQLRSCDLFFDQNKEYLIFGYIEPDTGFIYSEYCFKTKPFSEVTQKDLELLEKLEKEHEIEVEKANQEDKVIFDLNYEGNVPNKQTERQKRDIDLLMHQNGLLKIFLYSVFAILIFLIFIIFMKRKRR</sequence>
<evidence type="ECO:0000313" key="3">
    <source>
        <dbReference type="Proteomes" id="UP000095601"/>
    </source>
</evidence>
<dbReference type="KEGG" id="cnr:EB819_04650"/>
<organism evidence="2 3">
    <name type="scientific">Cloacibacterium normanense</name>
    <dbReference type="NCBI Taxonomy" id="237258"/>
    <lineage>
        <taxon>Bacteria</taxon>
        <taxon>Pseudomonadati</taxon>
        <taxon>Bacteroidota</taxon>
        <taxon>Flavobacteriia</taxon>
        <taxon>Flavobacteriales</taxon>
        <taxon>Weeksellaceae</taxon>
    </lineage>
</organism>
<feature type="transmembrane region" description="Helical" evidence="1">
    <location>
        <begin position="194"/>
        <end position="212"/>
    </location>
</feature>
<evidence type="ECO:0000256" key="1">
    <source>
        <dbReference type="SAM" id="Phobius"/>
    </source>
</evidence>